<protein>
    <submittedName>
        <fullName evidence="3">TrkA family potassium uptake protein</fullName>
    </submittedName>
</protein>
<dbReference type="InterPro" id="IPR036291">
    <property type="entry name" value="NAD(P)-bd_dom_sf"/>
</dbReference>
<organism evidence="3 4">
    <name type="scientific">Mycoplasmopsis mucosicanis</name>
    <dbReference type="NCBI Taxonomy" id="458208"/>
    <lineage>
        <taxon>Bacteria</taxon>
        <taxon>Bacillati</taxon>
        <taxon>Mycoplasmatota</taxon>
        <taxon>Mycoplasmoidales</taxon>
        <taxon>Metamycoplasmataceae</taxon>
        <taxon>Mycoplasmopsis</taxon>
    </lineage>
</organism>
<dbReference type="Gene3D" id="3.30.70.1450">
    <property type="entry name" value="Regulator of K+ conductance, C-terminal domain"/>
    <property type="match status" value="1"/>
</dbReference>
<dbReference type="InterPro" id="IPR036721">
    <property type="entry name" value="RCK_C_sf"/>
</dbReference>
<dbReference type="GO" id="GO:0006813">
    <property type="term" value="P:potassium ion transport"/>
    <property type="evidence" value="ECO:0007669"/>
    <property type="project" value="InterPro"/>
</dbReference>
<proteinExistence type="predicted"/>
<feature type="domain" description="RCK C-terminal" evidence="2">
    <location>
        <begin position="139"/>
        <end position="222"/>
    </location>
</feature>
<dbReference type="RefSeq" id="WP_141483591.1">
    <property type="nucleotide sequence ID" value="NZ_SMDN01000001.1"/>
</dbReference>
<dbReference type="PANTHER" id="PTHR43833">
    <property type="entry name" value="POTASSIUM CHANNEL PROTEIN 2-RELATED-RELATED"/>
    <property type="match status" value="1"/>
</dbReference>
<evidence type="ECO:0000313" key="3">
    <source>
        <dbReference type="EMBL" id="TQC54179.1"/>
    </source>
</evidence>
<gene>
    <name evidence="3" type="ORF">E1I18_00165</name>
</gene>
<keyword evidence="4" id="KW-1185">Reference proteome</keyword>
<evidence type="ECO:0000259" key="2">
    <source>
        <dbReference type="PROSITE" id="PS51202"/>
    </source>
</evidence>
<dbReference type="PROSITE" id="PS51201">
    <property type="entry name" value="RCK_N"/>
    <property type="match status" value="1"/>
</dbReference>
<name>A0A507SQW9_9BACT</name>
<dbReference type="InterPro" id="IPR006037">
    <property type="entry name" value="RCK_C"/>
</dbReference>
<dbReference type="AlphaFoldDB" id="A0A507SQW9"/>
<reference evidence="3 4" key="1">
    <citation type="submission" date="2019-03" db="EMBL/GenBank/DDBJ databases">
        <title>Characterization of a novel Mycoplasma cynos real-time PCR assay.</title>
        <authorList>
            <person name="Tallmadge R.L."/>
            <person name="Mitchell P.K."/>
            <person name="Goodman L."/>
        </authorList>
    </citation>
    <scope>NUCLEOTIDE SEQUENCE [LARGE SCALE GENOMIC DNA]</scope>
    <source>
        <strain evidence="3 4">1642</strain>
    </source>
</reference>
<dbReference type="SUPFAM" id="SSF51735">
    <property type="entry name" value="NAD(P)-binding Rossmann-fold domains"/>
    <property type="match status" value="1"/>
</dbReference>
<dbReference type="Gene3D" id="3.40.50.720">
    <property type="entry name" value="NAD(P)-binding Rossmann-like Domain"/>
    <property type="match status" value="1"/>
</dbReference>
<dbReference type="OrthoDB" id="9776294at2"/>
<dbReference type="PROSITE" id="PS51202">
    <property type="entry name" value="RCK_C"/>
    <property type="match status" value="1"/>
</dbReference>
<feature type="domain" description="RCK N-terminal" evidence="1">
    <location>
        <begin position="6"/>
        <end position="118"/>
    </location>
</feature>
<dbReference type="GO" id="GO:0008324">
    <property type="term" value="F:monoatomic cation transmembrane transporter activity"/>
    <property type="evidence" value="ECO:0007669"/>
    <property type="project" value="InterPro"/>
</dbReference>
<dbReference type="Pfam" id="PF02080">
    <property type="entry name" value="TrkA_C"/>
    <property type="match status" value="1"/>
</dbReference>
<evidence type="ECO:0000313" key="4">
    <source>
        <dbReference type="Proteomes" id="UP000320801"/>
    </source>
</evidence>
<dbReference type="Proteomes" id="UP000320801">
    <property type="component" value="Unassembled WGS sequence"/>
</dbReference>
<dbReference type="Pfam" id="PF02254">
    <property type="entry name" value="TrkA_N"/>
    <property type="match status" value="1"/>
</dbReference>
<comment type="caution">
    <text evidence="3">The sequence shown here is derived from an EMBL/GenBank/DDBJ whole genome shotgun (WGS) entry which is preliminary data.</text>
</comment>
<dbReference type="PANTHER" id="PTHR43833:SF7">
    <property type="entry name" value="KTR SYSTEM POTASSIUM UPTAKE PROTEIN C"/>
    <property type="match status" value="1"/>
</dbReference>
<dbReference type="InterPro" id="IPR003148">
    <property type="entry name" value="RCK_N"/>
</dbReference>
<accession>A0A507SQW9</accession>
<dbReference type="SUPFAM" id="SSF116726">
    <property type="entry name" value="TrkA C-terminal domain-like"/>
    <property type="match status" value="1"/>
</dbReference>
<sequence>MKKKSIQNICVIGVGRFGSAIIRQLLNTDVSLMVVDKDEKNLKPFSDTVDKLVIADAADPKTLKTLSITDMDIVVVATNDNIEIVAALFELKVTSIIARARSSRHANVLKQIGVNVIIRPEEEAGVRTALLAANPYFAKYSLDLQELGDGFVMGTTVLTSPKFINKTLKECKFVDKGVSVVLIKRASESILPNGHSILKEGDFITILGKIVDVTHVFGLLNNVD</sequence>
<dbReference type="EMBL" id="SMDN01000001">
    <property type="protein sequence ID" value="TQC54179.1"/>
    <property type="molecule type" value="Genomic_DNA"/>
</dbReference>
<dbReference type="InterPro" id="IPR050721">
    <property type="entry name" value="Trk_Ktr_HKT_K-transport"/>
</dbReference>
<evidence type="ECO:0000259" key="1">
    <source>
        <dbReference type="PROSITE" id="PS51201"/>
    </source>
</evidence>